<dbReference type="AlphaFoldDB" id="A0A3E4YKR9"/>
<reference evidence="1 2" key="1">
    <citation type="submission" date="2018-08" db="EMBL/GenBank/DDBJ databases">
        <title>A genome reference for cultivated species of the human gut microbiota.</title>
        <authorList>
            <person name="Zou Y."/>
            <person name="Xue W."/>
            <person name="Luo G."/>
        </authorList>
    </citation>
    <scope>NUCLEOTIDE SEQUENCE [LARGE SCALE GENOMIC DNA]</scope>
    <source>
        <strain evidence="1 2">OM07-13</strain>
    </source>
</reference>
<sequence>MATEKPRATAQEINSIINNYGENEDFLKECWKICAKNNLILPYELYFDLDDEYYTESDSCKELKKDGVKWKWLPSDILQILPTMAEPYLNRPLNRISDIPLEEEIIIEDDNSNAQHEETETIEDTNENEYDVDKELSWEEEIINKINNGISLSEDELKELVFDGYSVHTDYDENRRWTRTVDDVILLKDKNDNKYFYSISWEEGLTESQENEFYNQPIRVYPYEKVTINKEELFTNDKLVADNFNDKKVSLEFVKAILDGEGINMDIETGEIVDGIKKTIVDEIKKMNTDATSDNWGDMDESIELTREVDDDFDLDL</sequence>
<accession>A0A3E4YKR9</accession>
<gene>
    <name evidence="1" type="ORF">DXB99_02250</name>
</gene>
<protein>
    <submittedName>
        <fullName evidence="1">Uncharacterized protein</fullName>
    </submittedName>
</protein>
<dbReference type="EMBL" id="QSTP01000001">
    <property type="protein sequence ID" value="RGM75367.1"/>
    <property type="molecule type" value="Genomic_DNA"/>
</dbReference>
<comment type="caution">
    <text evidence="1">The sequence shown here is derived from an EMBL/GenBank/DDBJ whole genome shotgun (WGS) entry which is preliminary data.</text>
</comment>
<dbReference type="Proteomes" id="UP000260758">
    <property type="component" value="Unassembled WGS sequence"/>
</dbReference>
<name>A0A3E4YKR9_9FIRM</name>
<dbReference type="RefSeq" id="WP_117718125.1">
    <property type="nucleotide sequence ID" value="NZ_QSTP01000001.1"/>
</dbReference>
<proteinExistence type="predicted"/>
<evidence type="ECO:0000313" key="1">
    <source>
        <dbReference type="EMBL" id="RGM75367.1"/>
    </source>
</evidence>
<evidence type="ECO:0000313" key="2">
    <source>
        <dbReference type="Proteomes" id="UP000260758"/>
    </source>
</evidence>
<organism evidence="1 2">
    <name type="scientific">Agathobacter rectalis</name>
    <dbReference type="NCBI Taxonomy" id="39491"/>
    <lineage>
        <taxon>Bacteria</taxon>
        <taxon>Bacillati</taxon>
        <taxon>Bacillota</taxon>
        <taxon>Clostridia</taxon>
        <taxon>Lachnospirales</taxon>
        <taxon>Lachnospiraceae</taxon>
        <taxon>Agathobacter</taxon>
    </lineage>
</organism>